<dbReference type="SUPFAM" id="SSF55729">
    <property type="entry name" value="Acyl-CoA N-acyltransferases (Nat)"/>
    <property type="match status" value="1"/>
</dbReference>
<name>A0A495W347_9PSEU</name>
<dbReference type="AlphaFoldDB" id="A0A495W347"/>
<reference evidence="4 5" key="1">
    <citation type="submission" date="2018-10" db="EMBL/GenBank/DDBJ databases">
        <title>Sequencing the genomes of 1000 actinobacteria strains.</title>
        <authorList>
            <person name="Klenk H.-P."/>
        </authorList>
    </citation>
    <scope>NUCLEOTIDE SEQUENCE [LARGE SCALE GENOMIC DNA]</scope>
    <source>
        <strain evidence="4 5">DSM 43800</strain>
    </source>
</reference>
<comment type="caution">
    <text evidence="4">The sequence shown here is derived from an EMBL/GenBank/DDBJ whole genome shotgun (WGS) entry which is preliminary data.</text>
</comment>
<dbReference type="Pfam" id="PF00583">
    <property type="entry name" value="Acetyltransf_1"/>
    <property type="match status" value="1"/>
</dbReference>
<keyword evidence="4" id="KW-0687">Ribonucleoprotein</keyword>
<dbReference type="Gene3D" id="3.40.630.30">
    <property type="match status" value="1"/>
</dbReference>
<evidence type="ECO:0000313" key="5">
    <source>
        <dbReference type="Proteomes" id="UP000282084"/>
    </source>
</evidence>
<evidence type="ECO:0000256" key="2">
    <source>
        <dbReference type="ARBA" id="ARBA00023315"/>
    </source>
</evidence>
<keyword evidence="1" id="KW-0808">Transferase</keyword>
<dbReference type="GO" id="GO:0016747">
    <property type="term" value="F:acyltransferase activity, transferring groups other than amino-acyl groups"/>
    <property type="evidence" value="ECO:0007669"/>
    <property type="project" value="InterPro"/>
</dbReference>
<dbReference type="InterPro" id="IPR000182">
    <property type="entry name" value="GNAT_dom"/>
</dbReference>
<feature type="domain" description="N-acetyltransferase" evidence="3">
    <location>
        <begin position="21"/>
        <end position="181"/>
    </location>
</feature>
<dbReference type="InterPro" id="IPR050832">
    <property type="entry name" value="Bact_Acetyltransf"/>
</dbReference>
<keyword evidence="4" id="KW-0689">Ribosomal protein</keyword>
<accession>A0A495W347</accession>
<protein>
    <submittedName>
        <fullName evidence="4">Ribosomal protein S18 acetylase RimI-like enzyme</fullName>
    </submittedName>
</protein>
<evidence type="ECO:0000313" key="4">
    <source>
        <dbReference type="EMBL" id="RKT56131.1"/>
    </source>
</evidence>
<dbReference type="InterPro" id="IPR016181">
    <property type="entry name" value="Acyl_CoA_acyltransferase"/>
</dbReference>
<evidence type="ECO:0000256" key="1">
    <source>
        <dbReference type="ARBA" id="ARBA00022679"/>
    </source>
</evidence>
<dbReference type="EMBL" id="RBXO01000001">
    <property type="protein sequence ID" value="RKT56131.1"/>
    <property type="molecule type" value="Genomic_DNA"/>
</dbReference>
<dbReference type="GO" id="GO:0005840">
    <property type="term" value="C:ribosome"/>
    <property type="evidence" value="ECO:0007669"/>
    <property type="project" value="UniProtKB-KW"/>
</dbReference>
<dbReference type="PANTHER" id="PTHR43877:SF2">
    <property type="entry name" value="AMINOALKYLPHOSPHONATE N-ACETYLTRANSFERASE-RELATED"/>
    <property type="match status" value="1"/>
</dbReference>
<sequence>MHLAVVTVNSVSPVTWQVVETVIEPATPADADDLLRLRGDAEEWLARRNIDQWRPGWLSPDDVRAQIDAGEWHVARCGGAVRGGFRLLWSDEPVWRSRNAFAAYVHALVTDRRCAGAGLGGRLLGWVADHAREVGAPLLRLDCVAHNRRLREYYAGLGFREVGRREFGVGWVHVLLEKSTDRRC</sequence>
<dbReference type="OrthoDB" id="1188001at2"/>
<keyword evidence="5" id="KW-1185">Reference proteome</keyword>
<gene>
    <name evidence="4" type="ORF">C8E97_4820</name>
</gene>
<dbReference type="PROSITE" id="PS51186">
    <property type="entry name" value="GNAT"/>
    <property type="match status" value="1"/>
</dbReference>
<organism evidence="4 5">
    <name type="scientific">Saccharothrix australiensis</name>
    <dbReference type="NCBI Taxonomy" id="2072"/>
    <lineage>
        <taxon>Bacteria</taxon>
        <taxon>Bacillati</taxon>
        <taxon>Actinomycetota</taxon>
        <taxon>Actinomycetes</taxon>
        <taxon>Pseudonocardiales</taxon>
        <taxon>Pseudonocardiaceae</taxon>
        <taxon>Saccharothrix</taxon>
    </lineage>
</organism>
<evidence type="ECO:0000259" key="3">
    <source>
        <dbReference type="PROSITE" id="PS51186"/>
    </source>
</evidence>
<keyword evidence="2" id="KW-0012">Acyltransferase</keyword>
<proteinExistence type="predicted"/>
<dbReference type="PANTHER" id="PTHR43877">
    <property type="entry name" value="AMINOALKYLPHOSPHONATE N-ACETYLTRANSFERASE-RELATED-RELATED"/>
    <property type="match status" value="1"/>
</dbReference>
<dbReference type="Proteomes" id="UP000282084">
    <property type="component" value="Unassembled WGS sequence"/>
</dbReference>